<reference evidence="3 4" key="1">
    <citation type="submission" date="2018-11" db="EMBL/GenBank/DDBJ databases">
        <title>Genomic Encyclopedia of Type Strains, Phase IV (KMG-IV): sequencing the most valuable type-strain genomes for metagenomic binning, comparative biology and taxonomic classification.</title>
        <authorList>
            <person name="Goeker M."/>
        </authorList>
    </citation>
    <scope>NUCLEOTIDE SEQUENCE [LARGE SCALE GENOMIC DNA]</scope>
    <source>
        <strain evidence="3 4">DSM 22027</strain>
    </source>
</reference>
<evidence type="ECO:0000259" key="2">
    <source>
        <dbReference type="Pfam" id="PF21349"/>
    </source>
</evidence>
<name>A0A3N1UTB9_9BACT</name>
<dbReference type="SUPFAM" id="SSF57802">
    <property type="entry name" value="Rubredoxin-like"/>
    <property type="match status" value="1"/>
</dbReference>
<feature type="compositionally biased region" description="Polar residues" evidence="1">
    <location>
        <begin position="47"/>
        <end position="62"/>
    </location>
</feature>
<accession>A0A3N1UTB9</accession>
<sequence>MTIWKCNNCGHTLQALTPPETCPSCKEKCEFLDVTCYIPECGGPDSGNVNPQVFQESSKSQK</sequence>
<comment type="caution">
    <text evidence="3">The sequence shown here is derived from an EMBL/GenBank/DDBJ whole genome shotgun (WGS) entry which is preliminary data.</text>
</comment>
<dbReference type="OrthoDB" id="9805587at2"/>
<feature type="domain" description="Rubrerythrin rubredoxin-like" evidence="2">
    <location>
        <begin position="4"/>
        <end position="30"/>
    </location>
</feature>
<organism evidence="3 4">
    <name type="scientific">Desulfosoma caldarium</name>
    <dbReference type="NCBI Taxonomy" id="610254"/>
    <lineage>
        <taxon>Bacteria</taxon>
        <taxon>Pseudomonadati</taxon>
        <taxon>Thermodesulfobacteriota</taxon>
        <taxon>Syntrophobacteria</taxon>
        <taxon>Syntrophobacterales</taxon>
        <taxon>Syntrophobacteraceae</taxon>
        <taxon>Desulfosoma</taxon>
    </lineage>
</organism>
<dbReference type="InterPro" id="IPR048574">
    <property type="entry name" value="RUBY_RBDX"/>
</dbReference>
<dbReference type="Proteomes" id="UP000276223">
    <property type="component" value="Unassembled WGS sequence"/>
</dbReference>
<dbReference type="Gene3D" id="2.20.28.10">
    <property type="match status" value="1"/>
</dbReference>
<dbReference type="EMBL" id="RJVA01000011">
    <property type="protein sequence ID" value="ROQ93393.1"/>
    <property type="molecule type" value="Genomic_DNA"/>
</dbReference>
<dbReference type="RefSeq" id="WP_123289903.1">
    <property type="nucleotide sequence ID" value="NZ_RJVA01000011.1"/>
</dbReference>
<proteinExistence type="predicted"/>
<gene>
    <name evidence="3" type="ORF">EDC27_1409</name>
</gene>
<evidence type="ECO:0000313" key="3">
    <source>
        <dbReference type="EMBL" id="ROQ93393.1"/>
    </source>
</evidence>
<evidence type="ECO:0000256" key="1">
    <source>
        <dbReference type="SAM" id="MobiDB-lite"/>
    </source>
</evidence>
<evidence type="ECO:0000313" key="4">
    <source>
        <dbReference type="Proteomes" id="UP000276223"/>
    </source>
</evidence>
<dbReference type="Pfam" id="PF21349">
    <property type="entry name" value="RUBY_RBDX"/>
    <property type="match status" value="1"/>
</dbReference>
<protein>
    <recommendedName>
        <fullName evidence="2">Rubrerythrin rubredoxin-like domain-containing protein</fullName>
    </recommendedName>
</protein>
<dbReference type="AlphaFoldDB" id="A0A3N1UTB9"/>
<feature type="region of interest" description="Disordered" evidence="1">
    <location>
        <begin position="43"/>
        <end position="62"/>
    </location>
</feature>
<keyword evidence="4" id="KW-1185">Reference proteome</keyword>